<dbReference type="Gene3D" id="3.80.10.10">
    <property type="entry name" value="Ribonuclease Inhibitor"/>
    <property type="match status" value="2"/>
</dbReference>
<dbReference type="Proteomes" id="UP001642409">
    <property type="component" value="Unassembled WGS sequence"/>
</dbReference>
<dbReference type="PANTHER" id="PTHR46652">
    <property type="entry name" value="LEUCINE-RICH REPEAT AND IQ DOMAIN-CONTAINING PROTEIN 1-RELATED"/>
    <property type="match status" value="1"/>
</dbReference>
<evidence type="ECO:0000256" key="2">
    <source>
        <dbReference type="ARBA" id="ARBA00022737"/>
    </source>
</evidence>
<evidence type="ECO:0000256" key="1">
    <source>
        <dbReference type="ARBA" id="ARBA00022614"/>
    </source>
</evidence>
<accession>A0AA86UEM2</accession>
<dbReference type="InterPro" id="IPR050836">
    <property type="entry name" value="SDS22/Internalin_LRR"/>
</dbReference>
<dbReference type="Pfam" id="PF12799">
    <property type="entry name" value="LRR_4"/>
    <property type="match status" value="1"/>
</dbReference>
<evidence type="ECO:0000313" key="4">
    <source>
        <dbReference type="EMBL" id="CAL6085426.1"/>
    </source>
</evidence>
<organism evidence="3">
    <name type="scientific">Hexamita inflata</name>
    <dbReference type="NCBI Taxonomy" id="28002"/>
    <lineage>
        <taxon>Eukaryota</taxon>
        <taxon>Metamonada</taxon>
        <taxon>Diplomonadida</taxon>
        <taxon>Hexamitidae</taxon>
        <taxon>Hexamitinae</taxon>
        <taxon>Hexamita</taxon>
    </lineage>
</organism>
<dbReference type="EMBL" id="CATOUU010000856">
    <property type="protein sequence ID" value="CAI9955105.1"/>
    <property type="molecule type" value="Genomic_DNA"/>
</dbReference>
<dbReference type="SUPFAM" id="SSF52058">
    <property type="entry name" value="L domain-like"/>
    <property type="match status" value="2"/>
</dbReference>
<name>A0AA86UEM2_9EUKA</name>
<keyword evidence="5" id="KW-1185">Reference proteome</keyword>
<sequence>MQNFNNHASKEEQNQDQTNNYSVKMIEAYQKQINNNTLICSSKELTDLEFLNAFDISVLKLYECPNMIPVLCNNKITSFSLESFQFKNNNDQFQFNNLLILTLSDIQNLSSDSGLFKFSQLKELYLAQITIDSKCLIGQHNLNKLEIDQCTITDNMNSDRFNQFLNLQVLKISYIKQLKNSSLFKSSQLKELHLTKIEIDSQCLINQLNLNVLQIEECVLTNDNNYSANINLLQLHIINCNLNSVNLCVFKKIDELYISRSYLQNQCLENTYIAPFINLKKVKIDESKLQNLTFNNTQKLQFTDLIELNISKSNLQGSNFNFQLFNCLKNVNFKDNTLDIINLSVFQNTDKLLLSWNKLTKVITAPLNKIRHLDLSFNKQIDISQIYHLTNLISLQLQQNYIKDLSPLKTLINLEELNLASNDGADITVLINLVKLQKLDLSWNKLNNILVLNSLINLQELILSQNNIIDVSPLQFLSKLRILVMLSNKVRDVSCLQKLAHFKNFRFGIQGLPSLIELKLSNKLQQAEIPNIKLINISRKRKNFKQHFDLMKQQAEQTKCNYILILISLTQHIGAYMNSSDGIDQ</sequence>
<dbReference type="PANTHER" id="PTHR46652:SF3">
    <property type="entry name" value="LEUCINE-RICH REPEAT-CONTAINING PROTEIN 9"/>
    <property type="match status" value="1"/>
</dbReference>
<evidence type="ECO:0000313" key="5">
    <source>
        <dbReference type="Proteomes" id="UP001642409"/>
    </source>
</evidence>
<gene>
    <name evidence="3" type="ORF">HINF_LOCUS42750</name>
    <name evidence="4" type="ORF">HINF_LOCUS62675</name>
</gene>
<proteinExistence type="predicted"/>
<protein>
    <submittedName>
        <fullName evidence="3">Uncharacterized protein</fullName>
    </submittedName>
</protein>
<dbReference type="InterPro" id="IPR032675">
    <property type="entry name" value="LRR_dom_sf"/>
</dbReference>
<dbReference type="InterPro" id="IPR025875">
    <property type="entry name" value="Leu-rich_rpt_4"/>
</dbReference>
<comment type="caution">
    <text evidence="3">The sequence shown here is derived from an EMBL/GenBank/DDBJ whole genome shotgun (WGS) entry which is preliminary data.</text>
</comment>
<evidence type="ECO:0000313" key="3">
    <source>
        <dbReference type="EMBL" id="CAI9955105.1"/>
    </source>
</evidence>
<keyword evidence="2" id="KW-0677">Repeat</keyword>
<reference evidence="4 5" key="2">
    <citation type="submission" date="2024-07" db="EMBL/GenBank/DDBJ databases">
        <authorList>
            <person name="Akdeniz Z."/>
        </authorList>
    </citation>
    <scope>NUCLEOTIDE SEQUENCE [LARGE SCALE GENOMIC DNA]</scope>
</reference>
<dbReference type="InterPro" id="IPR001611">
    <property type="entry name" value="Leu-rich_rpt"/>
</dbReference>
<keyword evidence="1" id="KW-0433">Leucine-rich repeat</keyword>
<dbReference type="AlphaFoldDB" id="A0AA86UEM2"/>
<reference evidence="3" key="1">
    <citation type="submission" date="2023-06" db="EMBL/GenBank/DDBJ databases">
        <authorList>
            <person name="Kurt Z."/>
        </authorList>
    </citation>
    <scope>NUCLEOTIDE SEQUENCE</scope>
</reference>
<dbReference type="EMBL" id="CAXDID020000386">
    <property type="protein sequence ID" value="CAL6085426.1"/>
    <property type="molecule type" value="Genomic_DNA"/>
</dbReference>
<dbReference type="PROSITE" id="PS51450">
    <property type="entry name" value="LRR"/>
    <property type="match status" value="4"/>
</dbReference>